<dbReference type="Gene3D" id="3.20.20.100">
    <property type="entry name" value="NADP-dependent oxidoreductase domain"/>
    <property type="match status" value="1"/>
</dbReference>
<dbReference type="InterPro" id="IPR036812">
    <property type="entry name" value="NAD(P)_OxRdtase_dom_sf"/>
</dbReference>
<sequence>MTVQVTGKQVGPIGYGLMGLTTGGAQTDEQRFAAIKAALESGCNYFNGGEFYGTPEENSLTLLNRYLAANPADADRIVLNVKGGLGPDMSPAGSKKDVAKSIDNVLRMLGPQGRIAQFEVGRKDPKVDYEEDTLATIDEYVKSGKIGGISLSEVSAATIRSAAKRFKITAVETELSLFHTDPLTNGILEACGDLGIPVIAYSPLGRGFLGGQLKSLDDLPANDRKRIFPRFHEDNFYKNLELVRAVEGIAKRKDCTTGQVAIGWVVAMSRRPGMPTIIPIPGSSKAERVRENAKVVDLTDAELKEIDGILKAFVPAGERYPERFMAYVEG</sequence>
<keyword evidence="1" id="KW-0560">Oxidoreductase</keyword>
<dbReference type="OMA" id="YHKHGME"/>
<name>A0A179GCJ3_PURLI</name>
<dbReference type="EMBL" id="LSBI01000009">
    <property type="protein sequence ID" value="OAQ81152.1"/>
    <property type="molecule type" value="Genomic_DNA"/>
</dbReference>
<dbReference type="RefSeq" id="XP_018174996.1">
    <property type="nucleotide sequence ID" value="XM_018326676.1"/>
</dbReference>
<proteinExistence type="predicted"/>
<evidence type="ECO:0000256" key="1">
    <source>
        <dbReference type="ARBA" id="ARBA00023002"/>
    </source>
</evidence>
<dbReference type="GO" id="GO:0016491">
    <property type="term" value="F:oxidoreductase activity"/>
    <property type="evidence" value="ECO:0007669"/>
    <property type="project" value="UniProtKB-KW"/>
</dbReference>
<comment type="caution">
    <text evidence="3">The sequence shown here is derived from an EMBL/GenBank/DDBJ whole genome shotgun (WGS) entry which is preliminary data.</text>
</comment>
<dbReference type="Proteomes" id="UP000078240">
    <property type="component" value="Unassembled WGS sequence"/>
</dbReference>
<feature type="domain" description="NADP-dependent oxidoreductase" evidence="2">
    <location>
        <begin position="12"/>
        <end position="310"/>
    </location>
</feature>
<organism evidence="3 5">
    <name type="scientific">Purpureocillium lilacinum</name>
    <name type="common">Paecilomyces lilacinus</name>
    <dbReference type="NCBI Taxonomy" id="33203"/>
    <lineage>
        <taxon>Eukaryota</taxon>
        <taxon>Fungi</taxon>
        <taxon>Dikarya</taxon>
        <taxon>Ascomycota</taxon>
        <taxon>Pezizomycotina</taxon>
        <taxon>Sordariomycetes</taxon>
        <taxon>Hypocreomycetidae</taxon>
        <taxon>Hypocreales</taxon>
        <taxon>Ophiocordycipitaceae</taxon>
        <taxon>Purpureocillium</taxon>
    </lineage>
</organism>
<dbReference type="PANTHER" id="PTHR43625">
    <property type="entry name" value="AFLATOXIN B1 ALDEHYDE REDUCTASE"/>
    <property type="match status" value="1"/>
</dbReference>
<dbReference type="PANTHER" id="PTHR43625:SF78">
    <property type="entry name" value="PYRIDOXAL REDUCTASE-RELATED"/>
    <property type="match status" value="1"/>
</dbReference>
<dbReference type="GeneID" id="28891725"/>
<protein>
    <submittedName>
        <fullName evidence="3">Aldo/keto reductase</fullName>
    </submittedName>
</protein>
<evidence type="ECO:0000313" key="3">
    <source>
        <dbReference type="EMBL" id="OAQ75524.1"/>
    </source>
</evidence>
<evidence type="ECO:0000313" key="5">
    <source>
        <dbReference type="Proteomes" id="UP000078240"/>
    </source>
</evidence>
<dbReference type="EMBL" id="LSBH01000008">
    <property type="protein sequence ID" value="OAQ75524.1"/>
    <property type="molecule type" value="Genomic_DNA"/>
</dbReference>
<dbReference type="STRING" id="33203.A0A179GCJ3"/>
<dbReference type="AlphaFoldDB" id="A0A179GCJ3"/>
<accession>A0A179GCJ3</accession>
<dbReference type="SUPFAM" id="SSF51430">
    <property type="entry name" value="NAD(P)-linked oxidoreductase"/>
    <property type="match status" value="1"/>
</dbReference>
<gene>
    <name evidence="3" type="ORF">VFPBJ_09497</name>
    <name evidence="4" type="ORF">VFPFJ_09607</name>
</gene>
<reference evidence="3 5" key="1">
    <citation type="submission" date="2016-01" db="EMBL/GenBank/DDBJ databases">
        <title>Biosynthesis of antibiotic leucinostatins and their inhibition on Phytophthora in bio-control Purpureocillium lilacinum.</title>
        <authorList>
            <person name="Wang G."/>
            <person name="Liu Z."/>
            <person name="Lin R."/>
            <person name="Li E."/>
            <person name="Mao Z."/>
            <person name="Ling J."/>
            <person name="Yin W."/>
            <person name="Xie B."/>
        </authorList>
    </citation>
    <scope>NUCLEOTIDE SEQUENCE [LARGE SCALE GENOMIC DNA]</scope>
    <source>
        <strain evidence="3">PLBJ-1</strain>
        <strain evidence="4">PLFJ-1</strain>
    </source>
</reference>
<evidence type="ECO:0000313" key="4">
    <source>
        <dbReference type="EMBL" id="OAQ81152.1"/>
    </source>
</evidence>
<dbReference type="InterPro" id="IPR023210">
    <property type="entry name" value="NADP_OxRdtase_dom"/>
</dbReference>
<evidence type="ECO:0000259" key="2">
    <source>
        <dbReference type="Pfam" id="PF00248"/>
    </source>
</evidence>
<dbReference type="Proteomes" id="UP000078340">
    <property type="component" value="Unassembled WGS sequence"/>
</dbReference>
<dbReference type="Pfam" id="PF00248">
    <property type="entry name" value="Aldo_ket_red"/>
    <property type="match status" value="1"/>
</dbReference>
<dbReference type="InterPro" id="IPR050791">
    <property type="entry name" value="Aldo-Keto_reductase"/>
</dbReference>
<dbReference type="CDD" id="cd19077">
    <property type="entry name" value="AKR_AKR8A1-2"/>
    <property type="match status" value="1"/>
</dbReference>
<dbReference type="KEGG" id="plj:28891725"/>
<dbReference type="GO" id="GO:0005737">
    <property type="term" value="C:cytoplasm"/>
    <property type="evidence" value="ECO:0007669"/>
    <property type="project" value="TreeGrafter"/>
</dbReference>